<evidence type="ECO:0000256" key="3">
    <source>
        <dbReference type="SAM" id="MobiDB-lite"/>
    </source>
</evidence>
<feature type="region of interest" description="Disordered" evidence="3">
    <location>
        <begin position="1"/>
        <end position="22"/>
    </location>
</feature>
<reference evidence="5" key="1">
    <citation type="submission" date="2020-11" db="EMBL/GenBank/DDBJ databases">
        <authorList>
            <person name="Tran Van P."/>
        </authorList>
    </citation>
    <scope>NUCLEOTIDE SEQUENCE</scope>
</reference>
<dbReference type="InterPro" id="IPR027417">
    <property type="entry name" value="P-loop_NTPase"/>
</dbReference>
<proteinExistence type="inferred from homology"/>
<organism evidence="5">
    <name type="scientific">Timema tahoe</name>
    <dbReference type="NCBI Taxonomy" id="61484"/>
    <lineage>
        <taxon>Eukaryota</taxon>
        <taxon>Metazoa</taxon>
        <taxon>Ecdysozoa</taxon>
        <taxon>Arthropoda</taxon>
        <taxon>Hexapoda</taxon>
        <taxon>Insecta</taxon>
        <taxon>Pterygota</taxon>
        <taxon>Neoptera</taxon>
        <taxon>Polyneoptera</taxon>
        <taxon>Phasmatodea</taxon>
        <taxon>Timematodea</taxon>
        <taxon>Timematoidea</taxon>
        <taxon>Timematidae</taxon>
        <taxon>Timema</taxon>
    </lineage>
</organism>
<name>A0A7R9NUW3_9NEOP</name>
<sequence>MSAVAVLSEDGSRPHHEDLQKRNKTRQITYVKLGGDVASKLDTLFGVEGSLVEVNPGRVLMPPQYQEIGDRILNLPVRPDDVWLVSYPRTGSTWAQEMVWLIGNDLDFEGAKQLQQIRTPLLELCAIMAHDHGEWMDELGNSVDLVESMASPRYIKSHLPLELLPAQLDVVRPKMVYVARNPKDMCVSYYHYCMLVHNLKGSFQDFCELFLKDRAPVGPIWNHILGFWKRRNDPNLLFLKYEDMKRDQAGAIRQTAQFLGKTLSESDVKVLTEHLSFNKMKQNPAVNLEPIIAKKNGPDYLSSTSLRFIRKGEVGDWRNHMEPDMVARFDAWTEENLRGTGLNLD</sequence>
<protein>
    <recommendedName>
        <fullName evidence="4">Sulfotransferase domain-containing protein</fullName>
    </recommendedName>
</protein>
<comment type="similarity">
    <text evidence="1">Belongs to the sulfotransferase 1 family.</text>
</comment>
<dbReference type="EMBL" id="OE001627">
    <property type="protein sequence ID" value="CAD7457251.1"/>
    <property type="molecule type" value="Genomic_DNA"/>
</dbReference>
<gene>
    <name evidence="5" type="ORF">TTEB3V08_LOCUS5256</name>
</gene>
<dbReference type="PANTHER" id="PTHR11783">
    <property type="entry name" value="SULFOTRANSFERASE SULT"/>
    <property type="match status" value="1"/>
</dbReference>
<evidence type="ECO:0000256" key="2">
    <source>
        <dbReference type="ARBA" id="ARBA00022679"/>
    </source>
</evidence>
<dbReference type="Gene3D" id="3.40.50.300">
    <property type="entry name" value="P-loop containing nucleotide triphosphate hydrolases"/>
    <property type="match status" value="1"/>
</dbReference>
<dbReference type="SUPFAM" id="SSF52540">
    <property type="entry name" value="P-loop containing nucleoside triphosphate hydrolases"/>
    <property type="match status" value="1"/>
</dbReference>
<dbReference type="InterPro" id="IPR000863">
    <property type="entry name" value="Sulfotransferase_dom"/>
</dbReference>
<keyword evidence="2" id="KW-0808">Transferase</keyword>
<evidence type="ECO:0000313" key="5">
    <source>
        <dbReference type="EMBL" id="CAD7457251.1"/>
    </source>
</evidence>
<feature type="compositionally biased region" description="Basic and acidic residues" evidence="3">
    <location>
        <begin position="10"/>
        <end position="21"/>
    </location>
</feature>
<accession>A0A7R9NUW3</accession>
<evidence type="ECO:0000256" key="1">
    <source>
        <dbReference type="ARBA" id="ARBA00005771"/>
    </source>
</evidence>
<dbReference type="GO" id="GO:0008146">
    <property type="term" value="F:sulfotransferase activity"/>
    <property type="evidence" value="ECO:0007669"/>
    <property type="project" value="InterPro"/>
</dbReference>
<feature type="domain" description="Sulfotransferase" evidence="4">
    <location>
        <begin position="79"/>
        <end position="341"/>
    </location>
</feature>
<dbReference type="AlphaFoldDB" id="A0A7R9NUW3"/>
<evidence type="ECO:0000259" key="4">
    <source>
        <dbReference type="Pfam" id="PF00685"/>
    </source>
</evidence>
<dbReference type="Pfam" id="PF00685">
    <property type="entry name" value="Sulfotransfer_1"/>
    <property type="match status" value="1"/>
</dbReference>